<sequence>MKKFLNKPEDIMQETVEGYVLANKNRLKLTPGTHNITRKDPKEPGKVKVVIGNGGGHEPGTMGQVGYGAYDLVSLGEVFAAQSGKKFFEAIEDIDDGSPILLTIANHAGDVMNGNMAYRLAKEKGMDIEKVIHYDDVSSAPKGYEEERRGTSGFFFPVKAAGAVAEEGGTLEECVKAFHKTRDNTRTISIALSGCTHPQTGMQMMSIPDNEVSIGAGAHGEGGSYSGNFTNSYEMLKIAADYLIEDLPYKEGDEVLLLVNGMGSTTMMELSIVYREDLCNYLGTHGISVYSGVAANMVTTQESSGVSISFCKVDDDIKKWWDAPCSTPVYSN</sequence>
<dbReference type="PANTHER" id="PTHR28629">
    <property type="entry name" value="TRIOKINASE/FMN CYCLASE"/>
    <property type="match status" value="1"/>
</dbReference>
<accession>A0A3E2X380</accession>
<keyword evidence="2" id="KW-0418">Kinase</keyword>
<dbReference type="InterPro" id="IPR004006">
    <property type="entry name" value="DhaK_dom"/>
</dbReference>
<reference evidence="2 3" key="1">
    <citation type="submission" date="2018-08" db="EMBL/GenBank/DDBJ databases">
        <title>A genome reference for cultivated species of the human gut microbiota.</title>
        <authorList>
            <person name="Zou Y."/>
            <person name="Xue W."/>
            <person name="Luo G."/>
        </authorList>
    </citation>
    <scope>NUCLEOTIDE SEQUENCE [LARGE SCALE GENOMIC DNA]</scope>
    <source>
        <strain evidence="2 3">AF19-21</strain>
    </source>
</reference>
<dbReference type="InterPro" id="IPR050861">
    <property type="entry name" value="Dihydroxyacetone_Kinase"/>
</dbReference>
<gene>
    <name evidence="2" type="ORF">DWX41_00350</name>
</gene>
<evidence type="ECO:0000313" key="3">
    <source>
        <dbReference type="Proteomes" id="UP000261111"/>
    </source>
</evidence>
<dbReference type="Proteomes" id="UP000261111">
    <property type="component" value="Unassembled WGS sequence"/>
</dbReference>
<dbReference type="GO" id="GO:0004371">
    <property type="term" value="F:glycerone kinase activity"/>
    <property type="evidence" value="ECO:0007669"/>
    <property type="project" value="InterPro"/>
</dbReference>
<dbReference type="PROSITE" id="PS51481">
    <property type="entry name" value="DHAK"/>
    <property type="match status" value="1"/>
</dbReference>
<protein>
    <submittedName>
        <fullName evidence="2">Dihydroxyacetone kinase subunit DhaK</fullName>
    </submittedName>
</protein>
<dbReference type="Gene3D" id="3.30.1180.20">
    <property type="entry name" value="Dihydroxyacetone kinase, domain 2"/>
    <property type="match status" value="1"/>
</dbReference>
<feature type="domain" description="DhaK" evidence="1">
    <location>
        <begin position="7"/>
        <end position="330"/>
    </location>
</feature>
<evidence type="ECO:0000313" key="2">
    <source>
        <dbReference type="EMBL" id="RGC35482.1"/>
    </source>
</evidence>
<proteinExistence type="predicted"/>
<dbReference type="PANTHER" id="PTHR28629:SF4">
    <property type="entry name" value="TRIOKINASE_FMN CYCLASE"/>
    <property type="match status" value="1"/>
</dbReference>
<dbReference type="GeneID" id="93336318"/>
<dbReference type="EMBL" id="QVIA01000001">
    <property type="protein sequence ID" value="RGC35482.1"/>
    <property type="molecule type" value="Genomic_DNA"/>
</dbReference>
<dbReference type="GO" id="GO:0019563">
    <property type="term" value="P:glycerol catabolic process"/>
    <property type="evidence" value="ECO:0007669"/>
    <property type="project" value="TreeGrafter"/>
</dbReference>
<dbReference type="GO" id="GO:0005829">
    <property type="term" value="C:cytosol"/>
    <property type="evidence" value="ECO:0007669"/>
    <property type="project" value="TreeGrafter"/>
</dbReference>
<dbReference type="SUPFAM" id="SSF82549">
    <property type="entry name" value="DAK1/DegV-like"/>
    <property type="match status" value="1"/>
</dbReference>
<organism evidence="2 3">
    <name type="scientific">Hungatella hathewayi</name>
    <dbReference type="NCBI Taxonomy" id="154046"/>
    <lineage>
        <taxon>Bacteria</taxon>
        <taxon>Bacillati</taxon>
        <taxon>Bacillota</taxon>
        <taxon>Clostridia</taxon>
        <taxon>Lachnospirales</taxon>
        <taxon>Lachnospiraceae</taxon>
        <taxon>Hungatella</taxon>
    </lineage>
</organism>
<dbReference type="Gene3D" id="3.40.50.10440">
    <property type="entry name" value="Dihydroxyacetone kinase, domain 1"/>
    <property type="match status" value="1"/>
</dbReference>
<comment type="caution">
    <text evidence="2">The sequence shown here is derived from an EMBL/GenBank/DDBJ whole genome shotgun (WGS) entry which is preliminary data.</text>
</comment>
<dbReference type="RefSeq" id="WP_117440554.1">
    <property type="nucleotide sequence ID" value="NZ_QVIA01000001.1"/>
</dbReference>
<keyword evidence="2" id="KW-0808">Transferase</keyword>
<name>A0A3E2X380_9FIRM</name>
<dbReference type="Pfam" id="PF02733">
    <property type="entry name" value="Dak1"/>
    <property type="match status" value="1"/>
</dbReference>
<evidence type="ECO:0000259" key="1">
    <source>
        <dbReference type="PROSITE" id="PS51481"/>
    </source>
</evidence>
<dbReference type="AlphaFoldDB" id="A0A3E2X380"/>